<accession>A0A813S7Z8</accession>
<dbReference type="Proteomes" id="UP000682733">
    <property type="component" value="Unassembled WGS sequence"/>
</dbReference>
<dbReference type="EMBL" id="CAJNOK010011202">
    <property type="protein sequence ID" value="CAF1134696.1"/>
    <property type="molecule type" value="Genomic_DNA"/>
</dbReference>
<dbReference type="AlphaFoldDB" id="A0A813S7Z8"/>
<comment type="caution">
    <text evidence="1">The sequence shown here is derived from an EMBL/GenBank/DDBJ whole genome shotgun (WGS) entry which is preliminary data.</text>
</comment>
<dbReference type="Proteomes" id="UP000677228">
    <property type="component" value="Unassembled WGS sequence"/>
</dbReference>
<evidence type="ECO:0000313" key="5">
    <source>
        <dbReference type="Proteomes" id="UP000663829"/>
    </source>
</evidence>
<gene>
    <name evidence="1" type="ORF">GPM918_LOCUS3020</name>
    <name evidence="2" type="ORF">OVA965_LOCUS20826</name>
    <name evidence="3" type="ORF">SRO942_LOCUS3020</name>
    <name evidence="4" type="ORF">TMI583_LOCUS21320</name>
</gene>
<organism evidence="1 5">
    <name type="scientific">Didymodactylos carnosus</name>
    <dbReference type="NCBI Taxonomy" id="1234261"/>
    <lineage>
        <taxon>Eukaryota</taxon>
        <taxon>Metazoa</taxon>
        <taxon>Spiralia</taxon>
        <taxon>Gnathifera</taxon>
        <taxon>Rotifera</taxon>
        <taxon>Eurotatoria</taxon>
        <taxon>Bdelloidea</taxon>
        <taxon>Philodinida</taxon>
        <taxon>Philodinidae</taxon>
        <taxon>Didymodactylos</taxon>
    </lineage>
</organism>
<evidence type="ECO:0000313" key="3">
    <source>
        <dbReference type="EMBL" id="CAF3575629.1"/>
    </source>
</evidence>
<dbReference type="Proteomes" id="UP000681722">
    <property type="component" value="Unassembled WGS sequence"/>
</dbReference>
<keyword evidence="5" id="KW-1185">Reference proteome</keyword>
<protein>
    <submittedName>
        <fullName evidence="1">Uncharacterized protein</fullName>
    </submittedName>
</protein>
<name>A0A813S7Z8_9BILA</name>
<reference evidence="1" key="1">
    <citation type="submission" date="2021-02" db="EMBL/GenBank/DDBJ databases">
        <authorList>
            <person name="Nowell W R."/>
        </authorList>
    </citation>
    <scope>NUCLEOTIDE SEQUENCE</scope>
</reference>
<dbReference type="EMBL" id="CAJOBC010000353">
    <property type="protein sequence ID" value="CAF3575629.1"/>
    <property type="molecule type" value="Genomic_DNA"/>
</dbReference>
<dbReference type="EMBL" id="CAJOBA010023475">
    <property type="protein sequence ID" value="CAF3921998.1"/>
    <property type="molecule type" value="Genomic_DNA"/>
</dbReference>
<evidence type="ECO:0000313" key="4">
    <source>
        <dbReference type="EMBL" id="CAF3921998.1"/>
    </source>
</evidence>
<sequence length="409" mass="48298">MNNPPDLVSSSCDFYLCDVQKIYEEKIYTLERQYKLELDTMRADKELLLCQIVELKNKLCELETNCQCSKKNVNANELTFDSQSIIKNQIMSLDENMLELTSKTSQNTITNYMHSNYQEQLRLVQNQHQNEVKTFLDKLDLTVQQATSELYTIIRNLQKENDKSIVDYCASNSVGEMIKQILNTYLTNSWHSIQALRKLHQTEICEALHLYETHIRSILNHTPLVAMENDKQIRASDLQLKEDLEKPKICLERHIDHLNKTQTIEKEKLLNEIYDMIVKHKTDIEWLVPNTVNSTSSDQRIDDHFTDDKVNLNQKKISYFEEQLEHLDVKLVSIIHTLYVKYKENLQDLNDSFCLKMKYLEDEHETCLQKQEEKYRTELENLKTKFKCEMKKSNHLNLSTEAFYGACCR</sequence>
<dbReference type="EMBL" id="CAJNOQ010000353">
    <property type="protein sequence ID" value="CAF0791426.1"/>
    <property type="molecule type" value="Genomic_DNA"/>
</dbReference>
<proteinExistence type="predicted"/>
<evidence type="ECO:0000313" key="1">
    <source>
        <dbReference type="EMBL" id="CAF0791426.1"/>
    </source>
</evidence>
<dbReference type="Proteomes" id="UP000663829">
    <property type="component" value="Unassembled WGS sequence"/>
</dbReference>
<evidence type="ECO:0000313" key="2">
    <source>
        <dbReference type="EMBL" id="CAF1134696.1"/>
    </source>
</evidence>